<reference evidence="1 2" key="1">
    <citation type="journal article" date="2012" name="Appl. Environ. Microbiol.">
        <title>Short-read sequencing for genomic analysis of the brown rot fungus Fibroporia radiculosa.</title>
        <authorList>
            <person name="Tang J.D."/>
            <person name="Perkins A.D."/>
            <person name="Sonstegard T.S."/>
            <person name="Schroeder S.G."/>
            <person name="Burgess S.C."/>
            <person name="Diehl S.V."/>
        </authorList>
    </citation>
    <scope>NUCLEOTIDE SEQUENCE [LARGE SCALE GENOMIC DNA]</scope>
    <source>
        <strain evidence="1 2">TFFH 294</strain>
    </source>
</reference>
<organism evidence="1 2">
    <name type="scientific">Fibroporia radiculosa</name>
    <dbReference type="NCBI Taxonomy" id="599839"/>
    <lineage>
        <taxon>Eukaryota</taxon>
        <taxon>Fungi</taxon>
        <taxon>Dikarya</taxon>
        <taxon>Basidiomycota</taxon>
        <taxon>Agaricomycotina</taxon>
        <taxon>Agaricomycetes</taxon>
        <taxon>Polyporales</taxon>
        <taxon>Fibroporiaceae</taxon>
        <taxon>Fibroporia</taxon>
    </lineage>
</organism>
<name>J4GQC0_9APHY</name>
<protein>
    <submittedName>
        <fullName evidence="1">Uncharacterized protein</fullName>
    </submittedName>
</protein>
<dbReference type="HOGENOM" id="CLU_2333626_0_0_1"/>
<sequence>MSVQDPIRRVIIEPIGIDSVGFIDALSKEELNTASEWCSVLKLATPKGFADIRTFAVKKRLPMFLRVEQVVLAHNHELEDLLLRVRKRFGERTESVSF</sequence>
<gene>
    <name evidence="1" type="ORF">FIBRA_05065</name>
</gene>
<dbReference type="GeneID" id="24097861"/>
<dbReference type="InParanoid" id="J4GQC0"/>
<evidence type="ECO:0000313" key="2">
    <source>
        <dbReference type="Proteomes" id="UP000006352"/>
    </source>
</evidence>
<evidence type="ECO:0000313" key="1">
    <source>
        <dbReference type="EMBL" id="CCM02950.1"/>
    </source>
</evidence>
<dbReference type="RefSeq" id="XP_012182233.1">
    <property type="nucleotide sequence ID" value="XM_012326843.1"/>
</dbReference>
<dbReference type="EMBL" id="HE797096">
    <property type="protein sequence ID" value="CCM02950.1"/>
    <property type="molecule type" value="Genomic_DNA"/>
</dbReference>
<dbReference type="AlphaFoldDB" id="J4GQC0"/>
<dbReference type="Proteomes" id="UP000006352">
    <property type="component" value="Unassembled WGS sequence"/>
</dbReference>
<accession>J4GQC0</accession>
<keyword evidence="2" id="KW-1185">Reference proteome</keyword>
<proteinExistence type="predicted"/>